<protein>
    <submittedName>
        <fullName evidence="2">Uncharacterized protein</fullName>
    </submittedName>
</protein>
<keyword evidence="1" id="KW-1133">Transmembrane helix</keyword>
<sequence>MGSSFFVFLLGIVLKIHIVRFVSRLFLHKNDLQETKSSSFTRLKEVLF</sequence>
<keyword evidence="1" id="KW-0472">Membrane</keyword>
<gene>
    <name evidence="2" type="ORF">LEP1GSC062_0730</name>
</gene>
<proteinExistence type="predicted"/>
<evidence type="ECO:0000256" key="1">
    <source>
        <dbReference type="SAM" id="Phobius"/>
    </source>
</evidence>
<name>V6I1A2_9LEPT</name>
<evidence type="ECO:0000313" key="2">
    <source>
        <dbReference type="EMBL" id="EQA63925.1"/>
    </source>
</evidence>
<keyword evidence="3" id="KW-1185">Reference proteome</keyword>
<reference evidence="2" key="1">
    <citation type="submission" date="2013-05" db="EMBL/GenBank/DDBJ databases">
        <authorList>
            <person name="Harkins D.M."/>
            <person name="Durkin A.S."/>
            <person name="Brinkac L.M."/>
            <person name="Haft D.H."/>
            <person name="Selengut J.D."/>
            <person name="Sanka R."/>
            <person name="DePew J."/>
            <person name="Purushe J."/>
            <person name="Hartskeerl R.A."/>
            <person name="Ahmed A."/>
            <person name="van der Linden H."/>
            <person name="Goris M.G.A."/>
            <person name="Vinetz J.M."/>
            <person name="Sutton G.G."/>
            <person name="Nierman W.C."/>
            <person name="Fouts D.E."/>
        </authorList>
    </citation>
    <scope>NUCLEOTIDE SEQUENCE [LARGE SCALE GENOMIC DNA]</scope>
    <source>
        <strain evidence="2">L 60</strain>
    </source>
</reference>
<feature type="transmembrane region" description="Helical" evidence="1">
    <location>
        <begin position="6"/>
        <end position="27"/>
    </location>
</feature>
<keyword evidence="1" id="KW-0812">Transmembrane</keyword>
<organism evidence="2 3">
    <name type="scientific">Leptospira alexanderi serovar Manhao 3 str. L 60</name>
    <dbReference type="NCBI Taxonomy" id="1049759"/>
    <lineage>
        <taxon>Bacteria</taxon>
        <taxon>Pseudomonadati</taxon>
        <taxon>Spirochaetota</taxon>
        <taxon>Spirochaetia</taxon>
        <taxon>Leptospirales</taxon>
        <taxon>Leptospiraceae</taxon>
        <taxon>Leptospira</taxon>
    </lineage>
</organism>
<dbReference type="AlphaFoldDB" id="V6I1A2"/>
<dbReference type="EMBL" id="AHMT02000015">
    <property type="protein sequence ID" value="EQA63925.1"/>
    <property type="molecule type" value="Genomic_DNA"/>
</dbReference>
<dbReference type="Proteomes" id="UP000018747">
    <property type="component" value="Unassembled WGS sequence"/>
</dbReference>
<accession>V6I1A2</accession>
<evidence type="ECO:0000313" key="3">
    <source>
        <dbReference type="Proteomes" id="UP000018747"/>
    </source>
</evidence>
<comment type="caution">
    <text evidence="2">The sequence shown here is derived from an EMBL/GenBank/DDBJ whole genome shotgun (WGS) entry which is preliminary data.</text>
</comment>